<evidence type="ECO:0000256" key="6">
    <source>
        <dbReference type="ARBA" id="ARBA00023136"/>
    </source>
</evidence>
<dbReference type="AlphaFoldDB" id="A0A9W9XT76"/>
<dbReference type="SUPFAM" id="SSF103473">
    <property type="entry name" value="MFS general substrate transporter"/>
    <property type="match status" value="1"/>
</dbReference>
<comment type="caution">
    <text evidence="11">The sequence shown here is derived from an EMBL/GenBank/DDBJ whole genome shotgun (WGS) entry which is preliminary data.</text>
</comment>
<protein>
    <submittedName>
        <fullName evidence="11">Major facilitator superfamily domain general substrate transporter</fullName>
    </submittedName>
</protein>
<evidence type="ECO:0000256" key="3">
    <source>
        <dbReference type="ARBA" id="ARBA00022448"/>
    </source>
</evidence>
<comment type="subcellular location">
    <subcellularLocation>
        <location evidence="1">Membrane</location>
        <topology evidence="1">Multi-pass membrane protein</topology>
    </subcellularLocation>
</comment>
<comment type="similarity">
    <text evidence="2">Belongs to the major facilitator superfamily.</text>
</comment>
<evidence type="ECO:0000256" key="7">
    <source>
        <dbReference type="ARBA" id="ARBA00023180"/>
    </source>
</evidence>
<dbReference type="GO" id="GO:0022857">
    <property type="term" value="F:transmembrane transporter activity"/>
    <property type="evidence" value="ECO:0007669"/>
    <property type="project" value="InterPro"/>
</dbReference>
<reference evidence="11" key="1">
    <citation type="submission" date="2022-12" db="EMBL/GenBank/DDBJ databases">
        <authorList>
            <person name="Petersen C."/>
        </authorList>
    </citation>
    <scope>NUCLEOTIDE SEQUENCE</scope>
    <source>
        <strain evidence="11">IBT 29495</strain>
    </source>
</reference>
<reference evidence="11" key="2">
    <citation type="journal article" date="2023" name="IMA Fungus">
        <title>Comparative genomic study of the Penicillium genus elucidates a diverse pangenome and 15 lateral gene transfer events.</title>
        <authorList>
            <person name="Petersen C."/>
            <person name="Sorensen T."/>
            <person name="Nielsen M.R."/>
            <person name="Sondergaard T.E."/>
            <person name="Sorensen J.L."/>
            <person name="Fitzpatrick D.A."/>
            <person name="Frisvad J.C."/>
            <person name="Nielsen K.L."/>
        </authorList>
    </citation>
    <scope>NUCLEOTIDE SEQUENCE</scope>
    <source>
        <strain evidence="11">IBT 29495</strain>
    </source>
</reference>
<keyword evidence="5 8" id="KW-1133">Transmembrane helix</keyword>
<evidence type="ECO:0000256" key="8">
    <source>
        <dbReference type="SAM" id="Phobius"/>
    </source>
</evidence>
<feature type="transmembrane region" description="Helical" evidence="8">
    <location>
        <begin position="95"/>
        <end position="117"/>
    </location>
</feature>
<evidence type="ECO:0000313" key="12">
    <source>
        <dbReference type="Proteomes" id="UP001149954"/>
    </source>
</evidence>
<dbReference type="InterPro" id="IPR036259">
    <property type="entry name" value="MFS_trans_sf"/>
</dbReference>
<evidence type="ECO:0000256" key="4">
    <source>
        <dbReference type="ARBA" id="ARBA00022692"/>
    </source>
</evidence>
<keyword evidence="7" id="KW-0325">Glycoprotein</keyword>
<dbReference type="PROSITE" id="PS50850">
    <property type="entry name" value="MFS"/>
    <property type="match status" value="1"/>
</dbReference>
<keyword evidence="6 8" id="KW-0472">Membrane</keyword>
<dbReference type="PANTHER" id="PTHR23501:SF187">
    <property type="entry name" value="MAJOR FACILITATOR SUPERFAMILY (MFS) PROFILE DOMAIN-CONTAINING PROTEIN"/>
    <property type="match status" value="1"/>
</dbReference>
<evidence type="ECO:0000259" key="10">
    <source>
        <dbReference type="PROSITE" id="PS50850"/>
    </source>
</evidence>
<sequence>MALLGHFPALCVTTFLSALNTSILLTALPTVALDIDAGELCTWITNSYIRSLTVVLPLFGQSINVFSRRWILIISVVIFALKSGMAGSAKNTGLFIAGRTVQGIGGGGINTLVNIIIRDLVPLRQRGKCVALMAAVWAVGTVIGPVLGGAFAQYVSRRWVFYINLPLCAASLLLLVLFLRVTRPHSGGTVWRQLKRVDLVGNSILTAAIISILPALTWTGTTCPWSSCCIASAM</sequence>
<keyword evidence="4 8" id="KW-0812">Transmembrane</keyword>
<keyword evidence="9" id="KW-0732">Signal</keyword>
<evidence type="ECO:0000256" key="2">
    <source>
        <dbReference type="ARBA" id="ARBA00008335"/>
    </source>
</evidence>
<dbReference type="GO" id="GO:0005886">
    <property type="term" value="C:plasma membrane"/>
    <property type="evidence" value="ECO:0007669"/>
    <property type="project" value="TreeGrafter"/>
</dbReference>
<feature type="transmembrane region" description="Helical" evidence="8">
    <location>
        <begin position="129"/>
        <end position="153"/>
    </location>
</feature>
<proteinExistence type="inferred from homology"/>
<organism evidence="11 12">
    <name type="scientific">Penicillium fimorum</name>
    <dbReference type="NCBI Taxonomy" id="1882269"/>
    <lineage>
        <taxon>Eukaryota</taxon>
        <taxon>Fungi</taxon>
        <taxon>Dikarya</taxon>
        <taxon>Ascomycota</taxon>
        <taxon>Pezizomycotina</taxon>
        <taxon>Eurotiomycetes</taxon>
        <taxon>Eurotiomycetidae</taxon>
        <taxon>Eurotiales</taxon>
        <taxon>Aspergillaceae</taxon>
        <taxon>Penicillium</taxon>
    </lineage>
</organism>
<dbReference type="PANTHER" id="PTHR23501">
    <property type="entry name" value="MAJOR FACILITATOR SUPERFAMILY"/>
    <property type="match status" value="1"/>
</dbReference>
<name>A0A9W9XT76_9EURO</name>
<evidence type="ECO:0000313" key="11">
    <source>
        <dbReference type="EMBL" id="KAJ5502694.1"/>
    </source>
</evidence>
<dbReference type="PRINTS" id="PR01036">
    <property type="entry name" value="TCRTETB"/>
</dbReference>
<keyword evidence="12" id="KW-1185">Reference proteome</keyword>
<dbReference type="EMBL" id="JAPWDS010000003">
    <property type="protein sequence ID" value="KAJ5502694.1"/>
    <property type="molecule type" value="Genomic_DNA"/>
</dbReference>
<evidence type="ECO:0000256" key="1">
    <source>
        <dbReference type="ARBA" id="ARBA00004141"/>
    </source>
</evidence>
<feature type="transmembrane region" description="Helical" evidence="8">
    <location>
        <begin position="159"/>
        <end position="179"/>
    </location>
</feature>
<evidence type="ECO:0000256" key="9">
    <source>
        <dbReference type="SAM" id="SignalP"/>
    </source>
</evidence>
<feature type="domain" description="Major facilitator superfamily (MFS) profile" evidence="10">
    <location>
        <begin position="6"/>
        <end position="234"/>
    </location>
</feature>
<feature type="signal peptide" evidence="9">
    <location>
        <begin position="1"/>
        <end position="32"/>
    </location>
</feature>
<dbReference type="Pfam" id="PF07690">
    <property type="entry name" value="MFS_1"/>
    <property type="match status" value="1"/>
</dbReference>
<dbReference type="InterPro" id="IPR011701">
    <property type="entry name" value="MFS"/>
</dbReference>
<dbReference type="Gene3D" id="1.20.1720.10">
    <property type="entry name" value="Multidrug resistance protein D"/>
    <property type="match status" value="1"/>
</dbReference>
<gene>
    <name evidence="11" type="ORF">N7463_005568</name>
</gene>
<evidence type="ECO:0000256" key="5">
    <source>
        <dbReference type="ARBA" id="ARBA00022989"/>
    </source>
</evidence>
<accession>A0A9W9XT76</accession>
<feature type="chain" id="PRO_5040733465" evidence="9">
    <location>
        <begin position="33"/>
        <end position="234"/>
    </location>
</feature>
<feature type="transmembrane region" description="Helical" evidence="8">
    <location>
        <begin position="199"/>
        <end position="218"/>
    </location>
</feature>
<keyword evidence="3" id="KW-0813">Transport</keyword>
<dbReference type="OrthoDB" id="10021397at2759"/>
<dbReference type="Proteomes" id="UP001149954">
    <property type="component" value="Unassembled WGS sequence"/>
</dbReference>
<dbReference type="InterPro" id="IPR020846">
    <property type="entry name" value="MFS_dom"/>
</dbReference>